<dbReference type="InterPro" id="IPR040414">
    <property type="entry name" value="CID1/CID2"/>
</dbReference>
<accession>A0A7N2LEQ8</accession>
<dbReference type="InterPro" id="IPR009818">
    <property type="entry name" value="PAM2_motif"/>
</dbReference>
<evidence type="ECO:0000256" key="1">
    <source>
        <dbReference type="SAM" id="MobiDB-lite"/>
    </source>
</evidence>
<dbReference type="EnsemblPlants" id="QL04p013206:mrna">
    <property type="protein sequence ID" value="QL04p013206:mrna"/>
    <property type="gene ID" value="QL04p013206"/>
</dbReference>
<evidence type="ECO:0000313" key="2">
    <source>
        <dbReference type="EnsemblPlants" id="QL04p013206:mrna"/>
    </source>
</evidence>
<dbReference type="RefSeq" id="XP_030967635.1">
    <property type="nucleotide sequence ID" value="XM_031111775.1"/>
</dbReference>
<dbReference type="PANTHER" id="PTHR33790:SF10">
    <property type="entry name" value="PROTEIN EARLY RESPONSIVE TO DEHYDRATION 15"/>
    <property type="match status" value="1"/>
</dbReference>
<dbReference type="InParanoid" id="A0A7N2LEQ8"/>
<protein>
    <submittedName>
        <fullName evidence="2">Uncharacterized protein</fullName>
    </submittedName>
</protein>
<dbReference type="PANTHER" id="PTHR33790">
    <property type="entry name" value="OS05G0344200 PROTEIN"/>
    <property type="match status" value="1"/>
</dbReference>
<name>A0A7N2LEQ8_QUELO</name>
<dbReference type="GeneID" id="115988131"/>
<dbReference type="Proteomes" id="UP000594261">
    <property type="component" value="Chromosome 4"/>
</dbReference>
<dbReference type="Gramene" id="QL04p013206:mrna">
    <property type="protein sequence ID" value="QL04p013206:mrna"/>
    <property type="gene ID" value="QL04p013206"/>
</dbReference>
<feature type="region of interest" description="Disordered" evidence="1">
    <location>
        <begin position="127"/>
        <end position="168"/>
    </location>
</feature>
<dbReference type="EMBL" id="LRBV02000004">
    <property type="status" value="NOT_ANNOTATED_CDS"/>
    <property type="molecule type" value="Genomic_DNA"/>
</dbReference>
<organism evidence="2 3">
    <name type="scientific">Quercus lobata</name>
    <name type="common">Valley oak</name>
    <dbReference type="NCBI Taxonomy" id="97700"/>
    <lineage>
        <taxon>Eukaryota</taxon>
        <taxon>Viridiplantae</taxon>
        <taxon>Streptophyta</taxon>
        <taxon>Embryophyta</taxon>
        <taxon>Tracheophyta</taxon>
        <taxon>Spermatophyta</taxon>
        <taxon>Magnoliopsida</taxon>
        <taxon>eudicotyledons</taxon>
        <taxon>Gunneridae</taxon>
        <taxon>Pentapetalae</taxon>
        <taxon>rosids</taxon>
        <taxon>fabids</taxon>
        <taxon>Fagales</taxon>
        <taxon>Fagaceae</taxon>
        <taxon>Quercus</taxon>
    </lineage>
</organism>
<dbReference type="OMA" id="CSPRFIQ"/>
<reference evidence="2" key="2">
    <citation type="submission" date="2021-01" db="UniProtKB">
        <authorList>
            <consortium name="EnsemblPlants"/>
        </authorList>
    </citation>
    <scope>IDENTIFICATION</scope>
</reference>
<proteinExistence type="predicted"/>
<evidence type="ECO:0000313" key="3">
    <source>
        <dbReference type="Proteomes" id="UP000594261"/>
    </source>
</evidence>
<reference evidence="2 3" key="1">
    <citation type="journal article" date="2016" name="G3 (Bethesda)">
        <title>First Draft Assembly and Annotation of the Genome of a California Endemic Oak Quercus lobata Nee (Fagaceae).</title>
        <authorList>
            <person name="Sork V.L."/>
            <person name="Fitz-Gibbon S.T."/>
            <person name="Puiu D."/>
            <person name="Crepeau M."/>
            <person name="Gugger P.F."/>
            <person name="Sherman R."/>
            <person name="Stevens K."/>
            <person name="Langley C.H."/>
            <person name="Pellegrini M."/>
            <person name="Salzberg S.L."/>
        </authorList>
    </citation>
    <scope>NUCLEOTIDE SEQUENCE [LARGE SCALE GENOMIC DNA]</scope>
    <source>
        <strain evidence="2 3">cv. SW786</strain>
    </source>
</reference>
<gene>
    <name evidence="2" type="primary">LOC115988131</name>
</gene>
<dbReference type="AlphaFoldDB" id="A0A7N2LEQ8"/>
<dbReference type="OrthoDB" id="628205at2759"/>
<keyword evidence="3" id="KW-1185">Reference proteome</keyword>
<sequence>MALVSGARSTLNPNAPPFIPATFYQVEDFSSEWWELVKTSTWFRDFWLSEHQDDDFEGNIEVDTADAEDNDDVSIDEAHLTELSQLEEVYLSYKDIGNTGLFPTAPKNESTPLNGFEEDTKAFLKKLSVSKSPKERGPKSPAGSAKYQQKPVRYVSPKCTPRLIHQPR</sequence>
<dbReference type="KEGG" id="qlo:115988131"/>
<dbReference type="Pfam" id="PF07145">
    <property type="entry name" value="PAM2"/>
    <property type="match status" value="1"/>
</dbReference>